<evidence type="ECO:0000313" key="3">
    <source>
        <dbReference type="EMBL" id="KAG2446846.1"/>
    </source>
</evidence>
<organism evidence="3 4">
    <name type="scientific">Chlamydomonas schloesseri</name>
    <dbReference type="NCBI Taxonomy" id="2026947"/>
    <lineage>
        <taxon>Eukaryota</taxon>
        <taxon>Viridiplantae</taxon>
        <taxon>Chlorophyta</taxon>
        <taxon>core chlorophytes</taxon>
        <taxon>Chlorophyceae</taxon>
        <taxon>CS clade</taxon>
        <taxon>Chlamydomonadales</taxon>
        <taxon>Chlamydomonadaceae</taxon>
        <taxon>Chlamydomonas</taxon>
    </lineage>
</organism>
<evidence type="ECO:0000256" key="2">
    <source>
        <dbReference type="SAM" id="Phobius"/>
    </source>
</evidence>
<dbReference type="AlphaFoldDB" id="A0A835WG88"/>
<dbReference type="EMBL" id="JAEHOD010000024">
    <property type="protein sequence ID" value="KAG2446846.1"/>
    <property type="molecule type" value="Genomic_DNA"/>
</dbReference>
<proteinExistence type="predicted"/>
<accession>A0A835WG88</accession>
<comment type="caution">
    <text evidence="3">The sequence shown here is derived from an EMBL/GenBank/DDBJ whole genome shotgun (WGS) entry which is preliminary data.</text>
</comment>
<feature type="transmembrane region" description="Helical" evidence="2">
    <location>
        <begin position="136"/>
        <end position="157"/>
    </location>
</feature>
<evidence type="ECO:0000256" key="1">
    <source>
        <dbReference type="SAM" id="MobiDB-lite"/>
    </source>
</evidence>
<keyword evidence="2" id="KW-0812">Transmembrane</keyword>
<gene>
    <name evidence="3" type="ORF">HYH02_008003</name>
</gene>
<evidence type="ECO:0000313" key="4">
    <source>
        <dbReference type="Proteomes" id="UP000613740"/>
    </source>
</evidence>
<reference evidence="3" key="1">
    <citation type="journal article" date="2020" name="bioRxiv">
        <title>Comparative genomics of Chlamydomonas.</title>
        <authorList>
            <person name="Craig R.J."/>
            <person name="Hasan A.R."/>
            <person name="Ness R.W."/>
            <person name="Keightley P.D."/>
        </authorList>
    </citation>
    <scope>NUCLEOTIDE SEQUENCE</scope>
    <source>
        <strain evidence="3">CCAP 11/173</strain>
    </source>
</reference>
<protein>
    <submittedName>
        <fullName evidence="3">Uncharacterized protein</fullName>
    </submittedName>
</protein>
<feature type="transmembrane region" description="Helical" evidence="2">
    <location>
        <begin position="98"/>
        <end position="116"/>
    </location>
</feature>
<keyword evidence="2" id="KW-1133">Transmembrane helix</keyword>
<sequence>MAHLVPGSKRRVAPAHADIEPDIDKPRVTGFGVAIPPASILNDLPEPMQRRLLAACVTGSPTLKEIYGAKPVYFVVAAIRHGPSILAANLSQNITNKAVISALLLTFNYPALFAAAEQQADVQGRRQIGSLFHAYFFFQMTAVICAFAVMLSAAIFVSHVLRTGQQLDSIINYLKEAMWVDNAFNEYTFIVQCLFTAVAVVLYVCLNYPSALAWVLAGMAGLMVACLLTLFYWSIRVYHRQGQREWEELVAAEVELRRLAAAAGVGVSGLGTGGLDAKGGSVPQAFAKTRDAAGIASEDNED</sequence>
<keyword evidence="2" id="KW-0472">Membrane</keyword>
<feature type="transmembrane region" description="Helical" evidence="2">
    <location>
        <begin position="212"/>
        <end position="235"/>
    </location>
</feature>
<feature type="region of interest" description="Disordered" evidence="1">
    <location>
        <begin position="1"/>
        <end position="23"/>
    </location>
</feature>
<feature type="transmembrane region" description="Helical" evidence="2">
    <location>
        <begin position="187"/>
        <end position="206"/>
    </location>
</feature>
<name>A0A835WG88_9CHLO</name>
<dbReference type="OrthoDB" id="536365at2759"/>
<dbReference type="Proteomes" id="UP000613740">
    <property type="component" value="Unassembled WGS sequence"/>
</dbReference>
<keyword evidence="4" id="KW-1185">Reference proteome</keyword>